<evidence type="ECO:0000313" key="2">
    <source>
        <dbReference type="WBParaSite" id="MBELARI_LOCUS13925"/>
    </source>
</evidence>
<keyword evidence="1" id="KW-1185">Reference proteome</keyword>
<proteinExistence type="predicted"/>
<dbReference type="Proteomes" id="UP000887575">
    <property type="component" value="Unassembled WGS sequence"/>
</dbReference>
<organism evidence="1 2">
    <name type="scientific">Mesorhabditis belari</name>
    <dbReference type="NCBI Taxonomy" id="2138241"/>
    <lineage>
        <taxon>Eukaryota</taxon>
        <taxon>Metazoa</taxon>
        <taxon>Ecdysozoa</taxon>
        <taxon>Nematoda</taxon>
        <taxon>Chromadorea</taxon>
        <taxon>Rhabditida</taxon>
        <taxon>Rhabditina</taxon>
        <taxon>Rhabditomorpha</taxon>
        <taxon>Rhabditoidea</taxon>
        <taxon>Rhabditidae</taxon>
        <taxon>Mesorhabditinae</taxon>
        <taxon>Mesorhabditis</taxon>
    </lineage>
</organism>
<dbReference type="AlphaFoldDB" id="A0AAF3EIR9"/>
<accession>A0AAF3EIR9</accession>
<dbReference type="WBParaSite" id="MBELARI_LOCUS13925">
    <property type="protein sequence ID" value="MBELARI_LOCUS13925"/>
    <property type="gene ID" value="MBELARI_LOCUS13925"/>
</dbReference>
<protein>
    <submittedName>
        <fullName evidence="2">Uncharacterized protein</fullName>
    </submittedName>
</protein>
<evidence type="ECO:0000313" key="1">
    <source>
        <dbReference type="Proteomes" id="UP000887575"/>
    </source>
</evidence>
<name>A0AAF3EIR9_9BILA</name>
<sequence length="78" mass="8929">METSTSRHQLEHFLQTLQPKQENLDSASLMQSFHEDLSGTFNEFESTFQDVMTQSMIDDNKPTEKVKGKNSTCTNSKL</sequence>
<reference evidence="2" key="1">
    <citation type="submission" date="2024-02" db="UniProtKB">
        <authorList>
            <consortium name="WormBaseParasite"/>
        </authorList>
    </citation>
    <scope>IDENTIFICATION</scope>
</reference>